<dbReference type="Pfam" id="PF05860">
    <property type="entry name" value="TPS"/>
    <property type="match status" value="1"/>
</dbReference>
<dbReference type="InterPro" id="IPR006626">
    <property type="entry name" value="PbH1"/>
</dbReference>
<dbReference type="Proteomes" id="UP000661077">
    <property type="component" value="Unassembled WGS sequence"/>
</dbReference>
<sequence>MNKRPANTRLMQAVRMICGRRSGLSAPAVALLGFSMVSVALAGPTGGVVVDGQATISTPSAGTTVIDQASQHVQLNWNTFDVGANESVRFQQPNSSSVALNRILDQNPSQIFGRIDANGQVVLVNPNGMLFGASAQLNVGSLVASSLDVIGFDAATGRYTFGTSRTDVGAIANEGAITAANGGSVTLLGGRVTNTGSIIADFGTVNLAAGRAATLDLAGDGLLRLEVDGELLTNNSGAGAAVENAGVIQANGGQVLLTARAVDDVFANLVNNTGVVRAARIDNSGGTIRLIGAGGTVRSSGVLDASAGDDVSSGGRVEMLGEQVGLFGAARVDVTGATDGGTALIGGDYQGKNPGVMNAARTYVSSDASILADAGLHGDGGRVIVWADEITRFGGSISARGGALSGNGGFAEVSGKETLLFRGSANLSAANGFAGELLLDPRNIIIATGGEGDLAGDTGDDGAANDYAFAEDAADDITIAPSTITDILDTGTTVTLQAHNDITVTDAIDGSASTTPGGGLIFQAGDDIFINADVRTNDGVIEFTAGDDAATPTGANGDDAPRGELRLASGVTLSAGNAAVTLNSDGSMQLLGTVSGNAITAASGGALTVGTLNAGAGAVNLTATGSVLDDGDNTTRITGGALTMNAGSAIGALGATGQIDTDVTSLTASASNGGIHIGELNGLTLTNVSSAGATNRVNVTSTTGDIVVGTVSATNEVILVTSAGSILDDDDNTTRITTQTLTMGASAGVGTATATGQIDTSVNSLGVNSSGSVYIGESDDITLTSVTAAGAGSDLVVTSSTGNIVARAVGATDTVTLTATTGSIVDDGIDTTRIYAGSTLTLSGTAIGASTANGQIDTDVTELIATASNGGVYIGELNGLTLNNVSALGAGNNVHVTSESGDIVVGSVTAADSVTMSATVGSITDDTFSSTRIRAQTATLTAGTAIGSSAADEQIDTDVTSLSATASAGGVYIGELNGLTLTNITAAGAGNDVYVYNTSGEMIVGTVNAADAVTLTTGSGTIVDDGDNTTRISGRALSLSAYTIGATGATGQIDTDVTSLTASTSVGSMYIGELNGLTLTSATTFAAGSDIVVTSATGDIVVGNVTATNSVTLTATTGAITNDNSDATRISAGVLNLSAGTSIGAAGANGAIDTAVTSLSAEADAGGVYISEADGVTLSDVNATGAGGDVNVRSSTGDIVVNTVTAADQVTLTATAGSIVDDGDNATRISASALTLNANAAIGAAGATDQIDTDVNSLVASASGGSIYIGEANGITLTNLSAAGAGSDVHVTNTTGDITVGAISATDEVTLAASAGYIRDDANNATRIAAATATLTGTGIGAAGANGQIDTDVAALTANTTAGSIYVGESNGLTLTDVNAVGTGNDVVVTSTTGNIVANSVTAAGTVSLTASAGNVVVSNITSSNSTLTATTGSILDDGDNSTRISVTGSLVLDAGAGIGATGATGQIDTDAASLTARADAGSIYIGELNGLTLTDVSAAGAGSDVIVTSTTGNIVATSVTAADTVSLTAAGGDIEVSNITATNAAMLTAATGSIVDDGDNSTRIVVTGNLTLNANGAIGAAGSTGQVDTNVNSLSATAGNGGVYIGEANGLTLTNVSAGGAGGDVVVTSTTGNIVANDVSAQDTVSLSAAAGNVVVGNISASGAVTLSGSALVDDDDDTTVISGGNVSLSATSNIGTVVDFDAANDADVGSSLDVQTNGALTATVTNADGQINLNLSGAPTLSTGAITLGSGSNRAGAIVLQSAGDLNVSGLAPGAINVGSNNTTQLGLRSGGVLTVPASIGFTDQPVDHLLVRGATDVVDNDANPRELSFSAGTLDFRSGAAGGATILNTTVARLSASLENDYDLTVNETDGVALGTLDVGNGNITFTAGGAVTDDGDNATRIVSNSAALSGASLGDAGNALDTQVNTLTASATSGGVYVSEVDGLAVTVNATGGAADVRTTNGSLTVASATGTGVTLIAGGAGNDITLNGAVNAGAGDVTLTAGTVASRGAIVSGAGAHITGNTLIANASTVGTSTARLNTTVAAVNATSTNGGIFISESDALTLTANASGGAVDVATANGALTVTQATGDGVTLAAGGAGNGIAINGAVDAGAGNVLLDAGTPASRGAIVAGAGNQITGNLLVMSGSSIGAGAARLNTNVNALNATSTNGGIFITEANALNVTANATNGMTDVRTTNGALNVDVATGDGVTLVAGGAGNGITLNGAVNAGAGDVTLTAGTPANGGAIIQGAGHQITGGTLTATGSMIGSVAARLNTNVASLNATSSNGGIYVIEADALNLNASAIGGPLDVQTNNGSLTVAAASGNGVTLTAGGAGSGITLNGPVNAGVGDVTLTAGTVASRGAIVGGVGNHIAGNSLTMTGATIGASGARLNTNVDAINASTTGGGIFITEADAVNLAANASGGALDVATVNGALTVAQATGNGVTLTAGGAGNGITLNAAVDAGAGDVTLTAGTAESGGAIVADAGVRITGNSLTMTGGTIGASGARLNTTVASINATSTNGGIFIAETDALNLTANAIGGAVDVQTGNGSLTVAAANGDGVTLTAGGAGSGITLNGSVNGRAGDVTLTAGTAASRGAISGTAGHLVSGRTLTVAATTIGASNARLNTNIDALNAVASTGDVYISEQNGLTLVNVSAARDIDVASATGDIVVNTVSASNAVTLTATSGAIADDGDDTTRLVANALTLNARSIGAASTLSGTTLNSSGRLDTEVATLSATTTGGGIFIDEADGLQSVNVQASGGDAGDIELLTRTGDLILNRVSASDRLLLAAGRNIFAAPGAGPVTARAAELRAGTTDPTGGLIGSPTDAIEFQLGAGNSLRLFVPQSIDPDDPSRAPAVSPTAGVNTTLNQFASQSALAALAGFNQFQGLGEIQFTSPAETLVRTLQSQTGTLETGLDIDWGSYDPDVSLFGTLEPSVCLPADQRDEESSTPDC</sequence>
<gene>
    <name evidence="2" type="ORF">JM946_18410</name>
</gene>
<dbReference type="RefSeq" id="WP_203168824.1">
    <property type="nucleotide sequence ID" value="NZ_JAEVLS010000004.1"/>
</dbReference>
<evidence type="ECO:0000313" key="3">
    <source>
        <dbReference type="Proteomes" id="UP000661077"/>
    </source>
</evidence>
<comment type="caution">
    <text evidence="2">The sequence shown here is derived from an EMBL/GenBank/DDBJ whole genome shotgun (WGS) entry which is preliminary data.</text>
</comment>
<dbReference type="InterPro" id="IPR011050">
    <property type="entry name" value="Pectin_lyase_fold/virulence"/>
</dbReference>
<dbReference type="InterPro" id="IPR008638">
    <property type="entry name" value="FhaB/CdiA-like_TPS"/>
</dbReference>
<reference evidence="2 3" key="1">
    <citation type="journal article" date="2021" name="Int. J. Syst. Evol. Microbiol.">
        <title>Steroidobacter gossypii sp. nov., isolated from soil of cotton cropping field.</title>
        <authorList>
            <person name="Huang R."/>
            <person name="Yang S."/>
            <person name="Zhen C."/>
            <person name="Liu W."/>
        </authorList>
    </citation>
    <scope>NUCLEOTIDE SEQUENCE [LARGE SCALE GENOMIC DNA]</scope>
    <source>
        <strain evidence="2 3">S1-65</strain>
    </source>
</reference>
<keyword evidence="3" id="KW-1185">Reference proteome</keyword>
<dbReference type="SMART" id="SM00710">
    <property type="entry name" value="PbH1"/>
    <property type="match status" value="13"/>
</dbReference>
<proteinExistence type="predicted"/>
<evidence type="ECO:0000313" key="2">
    <source>
        <dbReference type="EMBL" id="MBM0106709.1"/>
    </source>
</evidence>
<evidence type="ECO:0000259" key="1">
    <source>
        <dbReference type="SMART" id="SM00912"/>
    </source>
</evidence>
<dbReference type="SMART" id="SM00912">
    <property type="entry name" value="Haemagg_act"/>
    <property type="match status" value="1"/>
</dbReference>
<dbReference type="InterPro" id="IPR012334">
    <property type="entry name" value="Pectin_lyas_fold"/>
</dbReference>
<organism evidence="2 3">
    <name type="scientific">Steroidobacter gossypii</name>
    <dbReference type="NCBI Taxonomy" id="2805490"/>
    <lineage>
        <taxon>Bacteria</taxon>
        <taxon>Pseudomonadati</taxon>
        <taxon>Pseudomonadota</taxon>
        <taxon>Gammaproteobacteria</taxon>
        <taxon>Steroidobacterales</taxon>
        <taxon>Steroidobacteraceae</taxon>
        <taxon>Steroidobacter</taxon>
    </lineage>
</organism>
<dbReference type="Gene3D" id="2.160.20.10">
    <property type="entry name" value="Single-stranded right-handed beta-helix, Pectin lyase-like"/>
    <property type="match status" value="1"/>
</dbReference>
<dbReference type="SUPFAM" id="SSF51126">
    <property type="entry name" value="Pectin lyase-like"/>
    <property type="match status" value="1"/>
</dbReference>
<feature type="domain" description="Filamentous haemagglutinin FhaB/tRNA nuclease CdiA-like TPS" evidence="1">
    <location>
        <begin position="40"/>
        <end position="153"/>
    </location>
</feature>
<protein>
    <submittedName>
        <fullName evidence="2">Filamentous hemagglutinin N-terminal domain-containing protein</fullName>
    </submittedName>
</protein>
<accession>A0ABS1X0H0</accession>
<dbReference type="NCBIfam" id="TIGR01901">
    <property type="entry name" value="adhes_NPXG"/>
    <property type="match status" value="1"/>
</dbReference>
<name>A0ABS1X0H0_9GAMM</name>
<dbReference type="EMBL" id="JAEVLS010000004">
    <property type="protein sequence ID" value="MBM0106709.1"/>
    <property type="molecule type" value="Genomic_DNA"/>
</dbReference>